<dbReference type="SUPFAM" id="SSF56112">
    <property type="entry name" value="Protein kinase-like (PK-like)"/>
    <property type="match status" value="1"/>
</dbReference>
<feature type="binding site" evidence="3">
    <location>
        <position position="103"/>
    </location>
    <ligand>
        <name>ATP</name>
        <dbReference type="ChEBI" id="CHEBI:30616"/>
    </ligand>
</feature>
<dbReference type="SMART" id="SM00220">
    <property type="entry name" value="S_TKc"/>
    <property type="match status" value="1"/>
</dbReference>
<dbReference type="PROSITE" id="PS00107">
    <property type="entry name" value="PROTEIN_KINASE_ATP"/>
    <property type="match status" value="1"/>
</dbReference>
<gene>
    <name evidence="7" type="ORF">B0I35DRAFT_371164</name>
</gene>
<protein>
    <submittedName>
        <fullName evidence="7">Serine/threonine-protein kinase</fullName>
    </submittedName>
</protein>
<dbReference type="InterPro" id="IPR011009">
    <property type="entry name" value="Kinase-like_dom_sf"/>
</dbReference>
<evidence type="ECO:0000256" key="3">
    <source>
        <dbReference type="PROSITE-ProRule" id="PRU10141"/>
    </source>
</evidence>
<dbReference type="CDD" id="cd13994">
    <property type="entry name" value="STKc_HAL4_like"/>
    <property type="match status" value="1"/>
</dbReference>
<dbReference type="EMBL" id="JAGPNK010000004">
    <property type="protein sequence ID" value="KAH7322832.1"/>
    <property type="molecule type" value="Genomic_DNA"/>
</dbReference>
<feature type="compositionally biased region" description="Basic and acidic residues" evidence="5">
    <location>
        <begin position="56"/>
        <end position="73"/>
    </location>
</feature>
<dbReference type="OrthoDB" id="5118436at2759"/>
<evidence type="ECO:0000259" key="6">
    <source>
        <dbReference type="PROSITE" id="PS50011"/>
    </source>
</evidence>
<dbReference type="PROSITE" id="PS00108">
    <property type="entry name" value="PROTEIN_KINASE_ST"/>
    <property type="match status" value="1"/>
</dbReference>
<dbReference type="InterPro" id="IPR000719">
    <property type="entry name" value="Prot_kinase_dom"/>
</dbReference>
<accession>A0A8K0WT31</accession>
<comment type="caution">
    <text evidence="7">The sequence shown here is derived from an EMBL/GenBank/DDBJ whole genome shotgun (WGS) entry which is preliminary data.</text>
</comment>
<dbReference type="Proteomes" id="UP000813444">
    <property type="component" value="Unassembled WGS sequence"/>
</dbReference>
<dbReference type="GO" id="GO:0005524">
    <property type="term" value="F:ATP binding"/>
    <property type="evidence" value="ECO:0007669"/>
    <property type="project" value="UniProtKB-UniRule"/>
</dbReference>
<feature type="domain" description="Protein kinase" evidence="6">
    <location>
        <begin position="70"/>
        <end position="341"/>
    </location>
</feature>
<organism evidence="7 8">
    <name type="scientific">Stachybotrys elegans</name>
    <dbReference type="NCBI Taxonomy" id="80388"/>
    <lineage>
        <taxon>Eukaryota</taxon>
        <taxon>Fungi</taxon>
        <taxon>Dikarya</taxon>
        <taxon>Ascomycota</taxon>
        <taxon>Pezizomycotina</taxon>
        <taxon>Sordariomycetes</taxon>
        <taxon>Hypocreomycetidae</taxon>
        <taxon>Hypocreales</taxon>
        <taxon>Stachybotryaceae</taxon>
        <taxon>Stachybotrys</taxon>
    </lineage>
</organism>
<name>A0A8K0WT31_9HYPO</name>
<dbReference type="GO" id="GO:0004674">
    <property type="term" value="F:protein serine/threonine kinase activity"/>
    <property type="evidence" value="ECO:0007669"/>
    <property type="project" value="UniProtKB-KW"/>
</dbReference>
<evidence type="ECO:0000313" key="7">
    <source>
        <dbReference type="EMBL" id="KAH7322832.1"/>
    </source>
</evidence>
<comment type="similarity">
    <text evidence="4">Belongs to the protein kinase superfamily.</text>
</comment>
<evidence type="ECO:0000313" key="8">
    <source>
        <dbReference type="Proteomes" id="UP000813444"/>
    </source>
</evidence>
<dbReference type="InterPro" id="IPR008271">
    <property type="entry name" value="Ser/Thr_kinase_AS"/>
</dbReference>
<keyword evidence="7" id="KW-0418">Kinase</keyword>
<keyword evidence="1 3" id="KW-0547">Nucleotide-binding</keyword>
<feature type="region of interest" description="Disordered" evidence="5">
    <location>
        <begin position="1"/>
        <end position="25"/>
    </location>
</feature>
<dbReference type="InterPro" id="IPR017441">
    <property type="entry name" value="Protein_kinase_ATP_BS"/>
</dbReference>
<proteinExistence type="inferred from homology"/>
<dbReference type="Pfam" id="PF00069">
    <property type="entry name" value="Pkinase"/>
    <property type="match status" value="1"/>
</dbReference>
<dbReference type="AlphaFoldDB" id="A0A8K0WT31"/>
<dbReference type="GO" id="GO:0035556">
    <property type="term" value="P:intracellular signal transduction"/>
    <property type="evidence" value="ECO:0007669"/>
    <property type="project" value="TreeGrafter"/>
</dbReference>
<dbReference type="GO" id="GO:0000226">
    <property type="term" value="P:microtubule cytoskeleton organization"/>
    <property type="evidence" value="ECO:0007669"/>
    <property type="project" value="TreeGrafter"/>
</dbReference>
<feature type="region of interest" description="Disordered" evidence="5">
    <location>
        <begin position="56"/>
        <end position="75"/>
    </location>
</feature>
<dbReference type="PROSITE" id="PS50011">
    <property type="entry name" value="PROTEIN_KINASE_DOM"/>
    <property type="match status" value="1"/>
</dbReference>
<dbReference type="PANTHER" id="PTHR24346:SF76">
    <property type="entry name" value="NON-SPECIFIC SERINE_THREONINE PROTEIN KINASE"/>
    <property type="match status" value="1"/>
</dbReference>
<keyword evidence="7" id="KW-0808">Transferase</keyword>
<dbReference type="Gene3D" id="1.10.510.10">
    <property type="entry name" value="Transferase(Phosphotransferase) domain 1"/>
    <property type="match status" value="1"/>
</dbReference>
<feature type="compositionally biased region" description="Low complexity" evidence="5">
    <location>
        <begin position="1"/>
        <end position="11"/>
    </location>
</feature>
<evidence type="ECO:0000256" key="1">
    <source>
        <dbReference type="ARBA" id="ARBA00022741"/>
    </source>
</evidence>
<evidence type="ECO:0000256" key="2">
    <source>
        <dbReference type="ARBA" id="ARBA00022840"/>
    </source>
</evidence>
<sequence length="355" mass="39831">MAGSEAGASSRGAHRHRLNPNLPSGDWIRNLNDRSRNALGSLSAISSRLTWRHQDAAKPGEAALARDDEDKGQRVVGTGSFGTVRVVRRALPGSDKKQRLALKEFRRQRSLTPEKYRKQVAAEFSIANSLQHHNIVRAFELFENSQGVFCQTMELCAGGDIGSLLLFAGYLEEAVADCLFKQLLHGVEYLHQKGVAHCDIKPENLLLTKQGTVKITDFGCSECFRLDWEEENHRITGRRGSMAYMPPEEYTDESFDGPGVDVWACGIVYLTLRTGRHPWYIAREQHDEDYASYLKNRRLEDGHAPIEALEPPSCRIVVYSMLDPVPTRRITIQQILDSAWVKDIELCAAGRLPAT</sequence>
<evidence type="ECO:0000256" key="5">
    <source>
        <dbReference type="SAM" id="MobiDB-lite"/>
    </source>
</evidence>
<reference evidence="7" key="1">
    <citation type="journal article" date="2021" name="Nat. Commun.">
        <title>Genetic determinants of endophytism in the Arabidopsis root mycobiome.</title>
        <authorList>
            <person name="Mesny F."/>
            <person name="Miyauchi S."/>
            <person name="Thiergart T."/>
            <person name="Pickel B."/>
            <person name="Atanasova L."/>
            <person name="Karlsson M."/>
            <person name="Huettel B."/>
            <person name="Barry K.W."/>
            <person name="Haridas S."/>
            <person name="Chen C."/>
            <person name="Bauer D."/>
            <person name="Andreopoulos W."/>
            <person name="Pangilinan J."/>
            <person name="LaButti K."/>
            <person name="Riley R."/>
            <person name="Lipzen A."/>
            <person name="Clum A."/>
            <person name="Drula E."/>
            <person name="Henrissat B."/>
            <person name="Kohler A."/>
            <person name="Grigoriev I.V."/>
            <person name="Martin F.M."/>
            <person name="Hacquard S."/>
        </authorList>
    </citation>
    <scope>NUCLEOTIDE SEQUENCE</scope>
    <source>
        <strain evidence="7">MPI-CAGE-CH-0235</strain>
    </source>
</reference>
<dbReference type="PANTHER" id="PTHR24346">
    <property type="entry name" value="MAP/MICROTUBULE AFFINITY-REGULATING KINASE"/>
    <property type="match status" value="1"/>
</dbReference>
<dbReference type="GO" id="GO:0005737">
    <property type="term" value="C:cytoplasm"/>
    <property type="evidence" value="ECO:0007669"/>
    <property type="project" value="TreeGrafter"/>
</dbReference>
<keyword evidence="2 3" id="KW-0067">ATP-binding</keyword>
<keyword evidence="8" id="KW-1185">Reference proteome</keyword>
<keyword evidence="4" id="KW-0723">Serine/threonine-protein kinase</keyword>
<evidence type="ECO:0000256" key="4">
    <source>
        <dbReference type="RuleBase" id="RU000304"/>
    </source>
</evidence>